<sequence>MLAREHRMPALLLSALALPVALTACSSTAAPSVSCDDVLAQASYETMAQLAAAGLAADPDALRDALPDDADAVKNGDGATIELPSYDDARERFSDAEYAQVRSALSSASTGVGAVFDAEALYRALDASGPCAGQLDG</sequence>
<dbReference type="Proteomes" id="UP000552045">
    <property type="component" value="Unassembled WGS sequence"/>
</dbReference>
<gene>
    <name evidence="2" type="ORF">BKA02_001193</name>
</gene>
<name>A0A7Y9EUG7_9MICO</name>
<proteinExistence type="predicted"/>
<protein>
    <submittedName>
        <fullName evidence="2">Uncharacterized protein</fullName>
    </submittedName>
</protein>
<dbReference type="PROSITE" id="PS51257">
    <property type="entry name" value="PROKAR_LIPOPROTEIN"/>
    <property type="match status" value="1"/>
</dbReference>
<organism evidence="2 3">
    <name type="scientific">Microbacterium pseudoresistens</name>
    <dbReference type="NCBI Taxonomy" id="640634"/>
    <lineage>
        <taxon>Bacteria</taxon>
        <taxon>Bacillati</taxon>
        <taxon>Actinomycetota</taxon>
        <taxon>Actinomycetes</taxon>
        <taxon>Micrococcales</taxon>
        <taxon>Microbacteriaceae</taxon>
        <taxon>Microbacterium</taxon>
    </lineage>
</organism>
<evidence type="ECO:0000313" key="2">
    <source>
        <dbReference type="EMBL" id="NYD54138.1"/>
    </source>
</evidence>
<keyword evidence="3" id="KW-1185">Reference proteome</keyword>
<feature type="chain" id="PRO_5030796079" evidence="1">
    <location>
        <begin position="30"/>
        <end position="137"/>
    </location>
</feature>
<evidence type="ECO:0000313" key="3">
    <source>
        <dbReference type="Proteomes" id="UP000552045"/>
    </source>
</evidence>
<dbReference type="AlphaFoldDB" id="A0A7Y9EUG7"/>
<dbReference type="EMBL" id="JACCBH010000001">
    <property type="protein sequence ID" value="NYD54138.1"/>
    <property type="molecule type" value="Genomic_DNA"/>
</dbReference>
<accession>A0A7Y9EUG7</accession>
<evidence type="ECO:0000256" key="1">
    <source>
        <dbReference type="SAM" id="SignalP"/>
    </source>
</evidence>
<comment type="caution">
    <text evidence="2">The sequence shown here is derived from an EMBL/GenBank/DDBJ whole genome shotgun (WGS) entry which is preliminary data.</text>
</comment>
<reference evidence="2 3" key="1">
    <citation type="submission" date="2020-07" db="EMBL/GenBank/DDBJ databases">
        <title>Sequencing the genomes of 1000 actinobacteria strains.</title>
        <authorList>
            <person name="Klenk H.-P."/>
        </authorList>
    </citation>
    <scope>NUCLEOTIDE SEQUENCE [LARGE SCALE GENOMIC DNA]</scope>
    <source>
        <strain evidence="2 3">DSM 22185</strain>
    </source>
</reference>
<dbReference type="RefSeq" id="WP_179432222.1">
    <property type="nucleotide sequence ID" value="NZ_BAABLC010000001.1"/>
</dbReference>
<feature type="signal peptide" evidence="1">
    <location>
        <begin position="1"/>
        <end position="29"/>
    </location>
</feature>
<keyword evidence="1" id="KW-0732">Signal</keyword>